<keyword evidence="1" id="KW-1133">Transmembrane helix</keyword>
<dbReference type="Proteomes" id="UP000503349">
    <property type="component" value="Chromosome 5"/>
</dbReference>
<accession>A0A6G1PJ19</accession>
<evidence type="ECO:0000313" key="2">
    <source>
        <dbReference type="EMBL" id="KAF3690242.1"/>
    </source>
</evidence>
<organism evidence="2 3">
    <name type="scientific">Channa argus</name>
    <name type="common">Northern snakehead</name>
    <name type="synonym">Ophicephalus argus</name>
    <dbReference type="NCBI Taxonomy" id="215402"/>
    <lineage>
        <taxon>Eukaryota</taxon>
        <taxon>Metazoa</taxon>
        <taxon>Chordata</taxon>
        <taxon>Craniata</taxon>
        <taxon>Vertebrata</taxon>
        <taxon>Euteleostomi</taxon>
        <taxon>Actinopterygii</taxon>
        <taxon>Neopterygii</taxon>
        <taxon>Teleostei</taxon>
        <taxon>Neoteleostei</taxon>
        <taxon>Acanthomorphata</taxon>
        <taxon>Anabantaria</taxon>
        <taxon>Anabantiformes</taxon>
        <taxon>Channoidei</taxon>
        <taxon>Channidae</taxon>
        <taxon>Channa</taxon>
    </lineage>
</organism>
<protein>
    <submittedName>
        <fullName evidence="2">Uncharacterized protein</fullName>
    </submittedName>
</protein>
<proteinExistence type="predicted"/>
<dbReference type="EMBL" id="CM015716">
    <property type="protein sequence ID" value="KAF3690242.1"/>
    <property type="molecule type" value="Genomic_DNA"/>
</dbReference>
<evidence type="ECO:0000313" key="3">
    <source>
        <dbReference type="Proteomes" id="UP000503349"/>
    </source>
</evidence>
<feature type="transmembrane region" description="Helical" evidence="1">
    <location>
        <begin position="23"/>
        <end position="42"/>
    </location>
</feature>
<sequence length="72" mass="7980">MSPGFEAVCFPVCSYWSYQPAQCFVVAFVALFLFSLHFPLILTGQGRWLPTLSLVLLEVSSVKLSFFLSTAA</sequence>
<reference evidence="2 3" key="1">
    <citation type="submission" date="2019-02" db="EMBL/GenBank/DDBJ databases">
        <title>Opniocepnalus argus genome.</title>
        <authorList>
            <person name="Zhou C."/>
            <person name="Xiao S."/>
        </authorList>
    </citation>
    <scope>NUCLEOTIDE SEQUENCE [LARGE SCALE GENOMIC DNA]</scope>
    <source>
        <strain evidence="2">OARG1902GOOAL</strain>
        <tissue evidence="2">Muscle</tissue>
    </source>
</reference>
<keyword evidence="1" id="KW-0472">Membrane</keyword>
<evidence type="ECO:0000256" key="1">
    <source>
        <dbReference type="SAM" id="Phobius"/>
    </source>
</evidence>
<keyword evidence="1" id="KW-0812">Transmembrane</keyword>
<dbReference type="AlphaFoldDB" id="A0A6G1PJ19"/>
<gene>
    <name evidence="2" type="ORF">EXN66_Car005914</name>
</gene>
<name>A0A6G1PJ19_CHAAH</name>
<keyword evidence="3" id="KW-1185">Reference proteome</keyword>
<reference evidence="3" key="2">
    <citation type="submission" date="2019-02" db="EMBL/GenBank/DDBJ databases">
        <title>Opniocepnalus argus Var Kimnra genome.</title>
        <authorList>
            <person name="Zhou C."/>
            <person name="Xiao S."/>
        </authorList>
    </citation>
    <scope>NUCLEOTIDE SEQUENCE [LARGE SCALE GENOMIC DNA]</scope>
</reference>